<dbReference type="HOGENOM" id="CLU_119513_0_0_9"/>
<keyword evidence="3" id="KW-1185">Reference proteome</keyword>
<evidence type="ECO:0000313" key="2">
    <source>
        <dbReference type="EMBL" id="AIG24654.1"/>
    </source>
</evidence>
<dbReference type="RefSeq" id="WP_041751887.1">
    <property type="nucleotide sequence ID" value="NZ_CP007806.1"/>
</dbReference>
<name>A0A075QYG5_BRELA</name>
<evidence type="ECO:0000256" key="1">
    <source>
        <dbReference type="SAM" id="Phobius"/>
    </source>
</evidence>
<gene>
    <name evidence="2" type="ORF">BRLA_c002590</name>
</gene>
<dbReference type="AlphaFoldDB" id="A0A075QYG5"/>
<evidence type="ECO:0000313" key="3">
    <source>
        <dbReference type="Proteomes" id="UP000005850"/>
    </source>
</evidence>
<keyword evidence="1" id="KW-0472">Membrane</keyword>
<accession>A0A075QYG5</accession>
<dbReference type="PANTHER" id="PTHR39157">
    <property type="entry name" value="INTEGRAL MEMBRANE PROTEIN-RELATED"/>
    <property type="match status" value="1"/>
</dbReference>
<feature type="transmembrane region" description="Helical" evidence="1">
    <location>
        <begin position="12"/>
        <end position="30"/>
    </location>
</feature>
<sequence length="177" mass="20224">MNFSHSIKQYIFPFLVVLMRMAFGGGWLLAGVTKITDKGWFREPSVFLQDYLETALTKPNVPEFYKEFIKHLCIPYVDFYNYVIPVVQIVIGILLIVGLCTLPSILICLFMHINFILSGNMNLLSLVLYTSAFGLLLSGSYTYLFSLDQLFQRVPAFAQKKISKSDRMTVNNRSVVN</sequence>
<dbReference type="KEGG" id="blr:BRLA_c002590"/>
<keyword evidence="1" id="KW-1133">Transmembrane helix</keyword>
<dbReference type="Proteomes" id="UP000005850">
    <property type="component" value="Chromosome"/>
</dbReference>
<keyword evidence="1" id="KW-0812">Transmembrane</keyword>
<feature type="transmembrane region" description="Helical" evidence="1">
    <location>
        <begin position="123"/>
        <end position="144"/>
    </location>
</feature>
<feature type="transmembrane region" description="Helical" evidence="1">
    <location>
        <begin position="86"/>
        <end position="111"/>
    </location>
</feature>
<dbReference type="PANTHER" id="PTHR39157:SF1">
    <property type="entry name" value="DOXX FAMILY PROTEIN"/>
    <property type="match status" value="1"/>
</dbReference>
<protein>
    <submittedName>
        <fullName evidence="2">DoxX</fullName>
    </submittedName>
</protein>
<proteinExistence type="predicted"/>
<dbReference type="STRING" id="1042163.BRLA_c002590"/>
<dbReference type="EMBL" id="CP007806">
    <property type="protein sequence ID" value="AIG24654.1"/>
    <property type="molecule type" value="Genomic_DNA"/>
</dbReference>
<reference evidence="2 3" key="1">
    <citation type="journal article" date="2011" name="J. Bacteriol.">
        <title>Genome sequence of Brevibacillus laterosporus LMG 15441, a pathogen of invertebrates.</title>
        <authorList>
            <person name="Djukic M."/>
            <person name="Poehlein A."/>
            <person name="Thurmer A."/>
            <person name="Daniel R."/>
        </authorList>
    </citation>
    <scope>NUCLEOTIDE SEQUENCE [LARGE SCALE GENOMIC DNA]</scope>
    <source>
        <strain evidence="2 3">LMG 15441</strain>
    </source>
</reference>
<dbReference type="eggNOG" id="COG2259">
    <property type="taxonomic scope" value="Bacteria"/>
</dbReference>
<organism evidence="2 3">
    <name type="scientific">Brevibacillus laterosporus LMG 15441</name>
    <dbReference type="NCBI Taxonomy" id="1042163"/>
    <lineage>
        <taxon>Bacteria</taxon>
        <taxon>Bacillati</taxon>
        <taxon>Bacillota</taxon>
        <taxon>Bacilli</taxon>
        <taxon>Bacillales</taxon>
        <taxon>Paenibacillaceae</taxon>
        <taxon>Brevibacillus</taxon>
    </lineage>
</organism>